<keyword evidence="2" id="KW-1185">Reference proteome</keyword>
<dbReference type="EMBL" id="CP045835">
    <property type="protein sequence ID" value="QGG51569.1"/>
    <property type="molecule type" value="Genomic_DNA"/>
</dbReference>
<dbReference type="Proteomes" id="UP000373269">
    <property type="component" value="Chromosome"/>
</dbReference>
<evidence type="ECO:0008006" key="3">
    <source>
        <dbReference type="Google" id="ProtNLM"/>
    </source>
</evidence>
<gene>
    <name evidence="1" type="ORF">GDS87_11690</name>
</gene>
<reference evidence="1 2" key="1">
    <citation type="submission" date="2019-11" db="EMBL/GenBank/DDBJ databases">
        <title>Whole Genome Sequencing and Comparative Genomic Analyses of Lysinibacillus pakistanensis LZH-9, a Halotolerant Strain with Excellent COD Removal Capability.</title>
        <authorList>
            <person name="Zhou H."/>
        </authorList>
    </citation>
    <scope>NUCLEOTIDE SEQUENCE [LARGE SCALE GENOMIC DNA]</scope>
    <source>
        <strain evidence="1 2">LZH-9</strain>
    </source>
</reference>
<protein>
    <recommendedName>
        <fullName evidence="3">DUF771 domain-containing protein</fullName>
    </recommendedName>
</protein>
<proteinExistence type="predicted"/>
<name>A0ABX6DEY3_9BACI</name>
<evidence type="ECO:0000313" key="1">
    <source>
        <dbReference type="EMBL" id="QGG51569.1"/>
    </source>
</evidence>
<evidence type="ECO:0000313" key="2">
    <source>
        <dbReference type="Proteomes" id="UP000373269"/>
    </source>
</evidence>
<dbReference type="RefSeq" id="WP_369595725.1">
    <property type="nucleotide sequence ID" value="NZ_CP045835.1"/>
</dbReference>
<accession>A0ABX6DEY3</accession>
<sequence length="106" mass="12656">MLPNQPNENMLVQELFKMGGITKESIQQDLKNLINEASQGPLLFWDLKKMTKSIPYCEKTIEDKIIKPDPRWIQYQRRSSPDGKKIWLFEPTSKFMVDYIMNNWYI</sequence>
<organism evidence="1 2">
    <name type="scientific">Lysinibacillus pakistanensis</name>
    <dbReference type="NCBI Taxonomy" id="759811"/>
    <lineage>
        <taxon>Bacteria</taxon>
        <taxon>Bacillati</taxon>
        <taxon>Bacillota</taxon>
        <taxon>Bacilli</taxon>
        <taxon>Bacillales</taxon>
        <taxon>Bacillaceae</taxon>
        <taxon>Lysinibacillus</taxon>
    </lineage>
</organism>